<feature type="transmembrane region" description="Helical" evidence="5">
    <location>
        <begin position="141"/>
        <end position="166"/>
    </location>
</feature>
<feature type="transmembrane region" description="Helical" evidence="5">
    <location>
        <begin position="57"/>
        <end position="76"/>
    </location>
</feature>
<feature type="transmembrane region" description="Helical" evidence="5">
    <location>
        <begin position="270"/>
        <end position="292"/>
    </location>
</feature>
<evidence type="ECO:0000313" key="7">
    <source>
        <dbReference type="EMBL" id="MCC8432250.1"/>
    </source>
</evidence>
<sequence length="474" mass="48042">MSTTVGWSALLKPQWLPLLVALVGGVLLHSMNVLMLATVLPSIVEDVGGTAMMSWPTTAFLASSIVAATCTGHLTVRLGARTAFCAGAVVFGIGALICAVAPSMGVVVAGRFIQGFGGGVLSAMAYVLVSNAFPEPMWPRVAALLSGAWSMSVLVGPLVGGAFATWGNWRGAFYAVTVLAALLAVVAARALPRARAEKGGPARVMPFGRVALICLAIAVMSAASVVSLPLTKFGLFLTAVVLLIVMILFDRRSTAPLFPSDAFSPRSVTGMAMSFALLVSIAYSPLSIFVPIFLQGLHGFDPLAAGYTVAGASMGWTVSSLVVSGWSPRAAGRMLAVGPLAMAVGLAGVALLMTTKPVLVLPVLIALVGLGIGACWGFGVQRLMGGARRGEGDLAASAVATVQQTGFALGAAAAGIVSTLAGLSRGLSTHGIASAAFWVPVSFVPVALIAAFAGARLALLAGRSDGKNQPVSGR</sequence>
<name>A0ABS8L1N1_9HYPH</name>
<comment type="subcellular location">
    <subcellularLocation>
        <location evidence="1">Membrane</location>
        <topology evidence="1">Multi-pass membrane protein</topology>
    </subcellularLocation>
</comment>
<feature type="transmembrane region" description="Helical" evidence="5">
    <location>
        <begin position="83"/>
        <end position="102"/>
    </location>
</feature>
<evidence type="ECO:0000256" key="4">
    <source>
        <dbReference type="ARBA" id="ARBA00023136"/>
    </source>
</evidence>
<feature type="transmembrane region" description="Helical" evidence="5">
    <location>
        <begin position="108"/>
        <end position="129"/>
    </location>
</feature>
<feature type="transmembrane region" description="Helical" evidence="5">
    <location>
        <begin position="233"/>
        <end position="249"/>
    </location>
</feature>
<feature type="transmembrane region" description="Helical" evidence="5">
    <location>
        <begin position="437"/>
        <end position="459"/>
    </location>
</feature>
<keyword evidence="2 5" id="KW-0812">Transmembrane</keyword>
<proteinExistence type="predicted"/>
<dbReference type="InterPro" id="IPR036259">
    <property type="entry name" value="MFS_trans_sf"/>
</dbReference>
<dbReference type="Proteomes" id="UP001198862">
    <property type="component" value="Unassembled WGS sequence"/>
</dbReference>
<evidence type="ECO:0000259" key="6">
    <source>
        <dbReference type="PROSITE" id="PS50850"/>
    </source>
</evidence>
<comment type="caution">
    <text evidence="7">The sequence shown here is derived from an EMBL/GenBank/DDBJ whole genome shotgun (WGS) entry which is preliminary data.</text>
</comment>
<evidence type="ECO:0000256" key="5">
    <source>
        <dbReference type="SAM" id="Phobius"/>
    </source>
</evidence>
<dbReference type="Pfam" id="PF07690">
    <property type="entry name" value="MFS_1"/>
    <property type="match status" value="1"/>
</dbReference>
<dbReference type="PROSITE" id="PS50850">
    <property type="entry name" value="MFS"/>
    <property type="match status" value="1"/>
</dbReference>
<dbReference type="RefSeq" id="WP_230553670.1">
    <property type="nucleotide sequence ID" value="NZ_JAJISD010000013.1"/>
</dbReference>
<keyword evidence="4 5" id="KW-0472">Membrane</keyword>
<dbReference type="SUPFAM" id="SSF103473">
    <property type="entry name" value="MFS general substrate transporter"/>
    <property type="match status" value="1"/>
</dbReference>
<evidence type="ECO:0000313" key="8">
    <source>
        <dbReference type="Proteomes" id="UP001198862"/>
    </source>
</evidence>
<keyword evidence="3 5" id="KW-1133">Transmembrane helix</keyword>
<feature type="transmembrane region" description="Helical" evidence="5">
    <location>
        <begin position="335"/>
        <end position="353"/>
    </location>
</feature>
<feature type="transmembrane region" description="Helical" evidence="5">
    <location>
        <begin position="204"/>
        <end position="227"/>
    </location>
</feature>
<keyword evidence="8" id="KW-1185">Reference proteome</keyword>
<evidence type="ECO:0000256" key="2">
    <source>
        <dbReference type="ARBA" id="ARBA00022692"/>
    </source>
</evidence>
<dbReference type="Gene3D" id="1.20.1720.10">
    <property type="entry name" value="Multidrug resistance protein D"/>
    <property type="match status" value="1"/>
</dbReference>
<evidence type="ECO:0000256" key="3">
    <source>
        <dbReference type="ARBA" id="ARBA00022989"/>
    </source>
</evidence>
<dbReference type="InterPro" id="IPR011701">
    <property type="entry name" value="MFS"/>
</dbReference>
<dbReference type="Gene3D" id="1.20.1250.20">
    <property type="entry name" value="MFS general substrate transporter like domains"/>
    <property type="match status" value="1"/>
</dbReference>
<feature type="domain" description="Major facilitator superfamily (MFS) profile" evidence="6">
    <location>
        <begin position="18"/>
        <end position="465"/>
    </location>
</feature>
<protein>
    <submittedName>
        <fullName evidence="7">MFS transporter</fullName>
    </submittedName>
</protein>
<feature type="transmembrane region" description="Helical" evidence="5">
    <location>
        <begin position="15"/>
        <end position="37"/>
    </location>
</feature>
<dbReference type="PANTHER" id="PTHR23501">
    <property type="entry name" value="MAJOR FACILITATOR SUPERFAMILY"/>
    <property type="match status" value="1"/>
</dbReference>
<dbReference type="EMBL" id="JAJISD010000013">
    <property type="protein sequence ID" value="MCC8432250.1"/>
    <property type="molecule type" value="Genomic_DNA"/>
</dbReference>
<dbReference type="PANTHER" id="PTHR23501:SF154">
    <property type="entry name" value="MULTIDRUG-EFFLUX TRANSPORTER RV1634-RELATED"/>
    <property type="match status" value="1"/>
</dbReference>
<organism evidence="7 8">
    <name type="scientific">Reyranella aquatilis</name>
    <dbReference type="NCBI Taxonomy" id="2035356"/>
    <lineage>
        <taxon>Bacteria</taxon>
        <taxon>Pseudomonadati</taxon>
        <taxon>Pseudomonadota</taxon>
        <taxon>Alphaproteobacteria</taxon>
        <taxon>Hyphomicrobiales</taxon>
        <taxon>Reyranellaceae</taxon>
        <taxon>Reyranella</taxon>
    </lineage>
</organism>
<gene>
    <name evidence="7" type="ORF">LJ725_25015</name>
</gene>
<feature type="transmembrane region" description="Helical" evidence="5">
    <location>
        <begin position="172"/>
        <end position="192"/>
    </location>
</feature>
<accession>A0ABS8L1N1</accession>
<feature type="transmembrane region" description="Helical" evidence="5">
    <location>
        <begin position="304"/>
        <end position="323"/>
    </location>
</feature>
<evidence type="ECO:0000256" key="1">
    <source>
        <dbReference type="ARBA" id="ARBA00004141"/>
    </source>
</evidence>
<feature type="transmembrane region" description="Helical" evidence="5">
    <location>
        <begin position="392"/>
        <end position="417"/>
    </location>
</feature>
<dbReference type="InterPro" id="IPR020846">
    <property type="entry name" value="MFS_dom"/>
</dbReference>
<feature type="transmembrane region" description="Helical" evidence="5">
    <location>
        <begin position="359"/>
        <end position="380"/>
    </location>
</feature>
<reference evidence="7 8" key="1">
    <citation type="submission" date="2021-11" db="EMBL/GenBank/DDBJ databases">
        <authorList>
            <person name="Lee D.-H."/>
            <person name="Kim S.-B."/>
        </authorList>
    </citation>
    <scope>NUCLEOTIDE SEQUENCE [LARGE SCALE GENOMIC DNA]</scope>
    <source>
        <strain evidence="7 8">KCTC 52223</strain>
    </source>
</reference>